<keyword evidence="2" id="KW-1185">Reference proteome</keyword>
<name>A0A1H3FFF7_9BACT</name>
<accession>A0A1H3FFF7</accession>
<sequence length="168" mass="18608">MIAMLVSANAFAQAPNPPLLPKPTVTKDDPQVYNVTRNGLEMNVQYRGPRECALAFLQQAREEGWNKEEQAEQAAKVPPGGYLLGYWSRSTAALASAEHFTITVEAADGHPIVRWQSPVSKPEQLRLGTSILYTEVVTVHLPVPLADGDRVLVEESTVKKRFVFVIRL</sequence>
<evidence type="ECO:0000313" key="2">
    <source>
        <dbReference type="Proteomes" id="UP000199249"/>
    </source>
</evidence>
<proteinExistence type="predicted"/>
<dbReference type="EMBL" id="FNOV01000004">
    <property type="protein sequence ID" value="SDX89497.1"/>
    <property type="molecule type" value="Genomic_DNA"/>
</dbReference>
<gene>
    <name evidence="1" type="ORF">SAMN04488069_10442</name>
</gene>
<dbReference type="STRING" id="651662.SAMN04488069_10442"/>
<dbReference type="AlphaFoldDB" id="A0A1H3FFF7"/>
<evidence type="ECO:0000313" key="1">
    <source>
        <dbReference type="EMBL" id="SDX89497.1"/>
    </source>
</evidence>
<reference evidence="2" key="1">
    <citation type="submission" date="2016-10" db="EMBL/GenBank/DDBJ databases">
        <authorList>
            <person name="Varghese N."/>
            <person name="Submissions S."/>
        </authorList>
    </citation>
    <scope>NUCLEOTIDE SEQUENCE [LARGE SCALE GENOMIC DNA]</scope>
    <source>
        <strain evidence="2">CGMCC 1.8975</strain>
    </source>
</reference>
<organism evidence="1 2">
    <name type="scientific">Hymenobacter psychrophilus</name>
    <dbReference type="NCBI Taxonomy" id="651662"/>
    <lineage>
        <taxon>Bacteria</taxon>
        <taxon>Pseudomonadati</taxon>
        <taxon>Bacteroidota</taxon>
        <taxon>Cytophagia</taxon>
        <taxon>Cytophagales</taxon>
        <taxon>Hymenobacteraceae</taxon>
        <taxon>Hymenobacter</taxon>
    </lineage>
</organism>
<dbReference type="Proteomes" id="UP000199249">
    <property type="component" value="Unassembled WGS sequence"/>
</dbReference>
<protein>
    <submittedName>
        <fullName evidence="1">Uncharacterized protein</fullName>
    </submittedName>
</protein>